<reference evidence="9 10" key="1">
    <citation type="submission" date="2016-04" db="EMBL/GenBank/DDBJ databases">
        <title>Reclassification of Paraburkholderia panaciterrae (Farh et al. 2015) Dobritsa &amp; Samadpour 2016 as a later homotypic synonym of Paraburkholderia ginsengiterrae (Farh et al. 2015) Dobritsa &amp; Samadpour 2016.</title>
        <authorList>
            <person name="Dobritsa A.P."/>
            <person name="Kutumbaka K."/>
            <person name="Samadpour M."/>
        </authorList>
    </citation>
    <scope>NUCLEOTIDE SEQUENCE [LARGE SCALE GENOMIC DNA]</scope>
    <source>
        <strain evidence="8 10">DCY85</strain>
        <strain evidence="7 9">DCY85-1</strain>
    </source>
</reference>
<dbReference type="EMBL" id="LXKA01000371">
    <property type="protein sequence ID" value="OAJ52629.1"/>
    <property type="molecule type" value="Genomic_DNA"/>
</dbReference>
<feature type="transmembrane region" description="Helical" evidence="5">
    <location>
        <begin position="12"/>
        <end position="32"/>
    </location>
</feature>
<proteinExistence type="predicted"/>
<name>A0A1A9MZF9_9BURK</name>
<dbReference type="PROSITE" id="PS51635">
    <property type="entry name" value="PNPLA"/>
    <property type="match status" value="1"/>
</dbReference>
<dbReference type="EMBL" id="LXJZ01000231">
    <property type="protein sequence ID" value="OAJ52495.1"/>
    <property type="molecule type" value="Genomic_DNA"/>
</dbReference>
<dbReference type="InterPro" id="IPR050301">
    <property type="entry name" value="NTE"/>
</dbReference>
<comment type="caution">
    <text evidence="4">Lacks conserved residue(s) required for the propagation of feature annotation.</text>
</comment>
<evidence type="ECO:0000256" key="1">
    <source>
        <dbReference type="ARBA" id="ARBA00022801"/>
    </source>
</evidence>
<dbReference type="AlphaFoldDB" id="A0A1A9MZF9"/>
<dbReference type="GO" id="GO:0016042">
    <property type="term" value="P:lipid catabolic process"/>
    <property type="evidence" value="ECO:0007669"/>
    <property type="project" value="UniProtKB-UniRule"/>
</dbReference>
<dbReference type="Proteomes" id="UP000078116">
    <property type="component" value="Unassembled WGS sequence"/>
</dbReference>
<dbReference type="Pfam" id="PF01734">
    <property type="entry name" value="Patatin"/>
    <property type="match status" value="1"/>
</dbReference>
<dbReference type="SUPFAM" id="SSF52151">
    <property type="entry name" value="FabD/lysophospholipase-like"/>
    <property type="match status" value="1"/>
</dbReference>
<comment type="caution">
    <text evidence="8">The sequence shown here is derived from an EMBL/GenBank/DDBJ whole genome shotgun (WGS) entry which is preliminary data.</text>
</comment>
<dbReference type="InterPro" id="IPR016035">
    <property type="entry name" value="Acyl_Trfase/lysoPLipase"/>
</dbReference>
<keyword evidence="5" id="KW-1133">Transmembrane helix</keyword>
<feature type="active site" description="Nucleophile" evidence="4">
    <location>
        <position position="51"/>
    </location>
</feature>
<dbReference type="STRING" id="1462993.A6V36_13890"/>
<feature type="active site" description="Proton acceptor" evidence="4">
    <location>
        <position position="252"/>
    </location>
</feature>
<evidence type="ECO:0000313" key="10">
    <source>
        <dbReference type="Proteomes" id="UP000078116"/>
    </source>
</evidence>
<keyword evidence="5" id="KW-0472">Membrane</keyword>
<keyword evidence="3 4" id="KW-0443">Lipid metabolism</keyword>
<evidence type="ECO:0000256" key="2">
    <source>
        <dbReference type="ARBA" id="ARBA00022963"/>
    </source>
</evidence>
<dbReference type="Gene3D" id="3.40.1090.10">
    <property type="entry name" value="Cytosolic phospholipase A2 catalytic domain"/>
    <property type="match status" value="2"/>
</dbReference>
<keyword evidence="2 4" id="KW-0442">Lipid degradation</keyword>
<evidence type="ECO:0000313" key="9">
    <source>
        <dbReference type="Proteomes" id="UP000077961"/>
    </source>
</evidence>
<protein>
    <recommendedName>
        <fullName evidence="6">PNPLA domain-containing protein</fullName>
    </recommendedName>
</protein>
<keyword evidence="5" id="KW-0812">Transmembrane</keyword>
<feature type="domain" description="PNPLA" evidence="6">
    <location>
        <begin position="16"/>
        <end position="265"/>
    </location>
</feature>
<dbReference type="Proteomes" id="UP000077961">
    <property type="component" value="Unassembled WGS sequence"/>
</dbReference>
<keyword evidence="9" id="KW-1185">Reference proteome</keyword>
<feature type="transmembrane region" description="Helical" evidence="5">
    <location>
        <begin position="44"/>
        <end position="65"/>
    </location>
</feature>
<sequence length="398" mass="43357">MTDAHRESSGTFLTLALSGGGSRAMAFHLGCLRALNDRGLLDKVRVISTVSGGSVIGACLAYWGAEFAEFDRRMVDILRRGFNGSIARSVFFSGETPKIFATLLLTALPSFALGALGAVLSVIRVITRLPTRRLESGLARLSGLLPIWGSLTTAFENALARTIFGDTVIKDVRWKGVEVIINACDLRTGTAFRFGSEASGGWRYGRIEDNHIPVARAVASSAAFPLLLPPLIQKFSFVRGNRTSAQKVVLTDGGVFENLGVTVLEPGRNSGISVNSFNATHIISLNAGAGQVGGESSPFWWISRVKLSFETIHRKVQDATYSRLHQYARNGLLKGFGMVYLGQMDEQLPYASPDLVRREQVKDYPTNFAAMRQADLDALSLRGEQLTHIILDRYLSTL</sequence>
<organism evidence="8 10">
    <name type="scientific">Paraburkholderia ginsengiterrae</name>
    <dbReference type="NCBI Taxonomy" id="1462993"/>
    <lineage>
        <taxon>Bacteria</taxon>
        <taxon>Pseudomonadati</taxon>
        <taxon>Pseudomonadota</taxon>
        <taxon>Betaproteobacteria</taxon>
        <taxon>Burkholderiales</taxon>
        <taxon>Burkholderiaceae</taxon>
        <taxon>Paraburkholderia</taxon>
    </lineage>
</organism>
<evidence type="ECO:0000256" key="5">
    <source>
        <dbReference type="SAM" id="Phobius"/>
    </source>
</evidence>
<keyword evidence="1 4" id="KW-0378">Hydrolase</keyword>
<dbReference type="PANTHER" id="PTHR14226">
    <property type="entry name" value="NEUROPATHY TARGET ESTERASE/SWISS CHEESE D.MELANOGASTER"/>
    <property type="match status" value="1"/>
</dbReference>
<feature type="transmembrane region" description="Helical" evidence="5">
    <location>
        <begin position="99"/>
        <end position="123"/>
    </location>
</feature>
<accession>A0A1A9MZF9</accession>
<evidence type="ECO:0000313" key="7">
    <source>
        <dbReference type="EMBL" id="OAJ52495.1"/>
    </source>
</evidence>
<dbReference type="InterPro" id="IPR002641">
    <property type="entry name" value="PNPLA_dom"/>
</dbReference>
<evidence type="ECO:0000313" key="8">
    <source>
        <dbReference type="EMBL" id="OAJ52629.1"/>
    </source>
</evidence>
<dbReference type="GO" id="GO:0016787">
    <property type="term" value="F:hydrolase activity"/>
    <property type="evidence" value="ECO:0007669"/>
    <property type="project" value="UniProtKB-UniRule"/>
</dbReference>
<gene>
    <name evidence="7" type="ORF">A6V36_13890</name>
    <name evidence="8" type="ORF">A6V37_09310</name>
</gene>
<evidence type="ECO:0000259" key="6">
    <source>
        <dbReference type="PROSITE" id="PS51635"/>
    </source>
</evidence>
<dbReference type="PANTHER" id="PTHR14226:SF78">
    <property type="entry name" value="SLR0060 PROTEIN"/>
    <property type="match status" value="1"/>
</dbReference>
<evidence type="ECO:0000256" key="4">
    <source>
        <dbReference type="PROSITE-ProRule" id="PRU01161"/>
    </source>
</evidence>
<feature type="short sequence motif" description="DGA/G" evidence="4">
    <location>
        <begin position="252"/>
        <end position="254"/>
    </location>
</feature>
<evidence type="ECO:0000256" key="3">
    <source>
        <dbReference type="ARBA" id="ARBA00023098"/>
    </source>
</evidence>